<gene>
    <name evidence="5" type="ORF">DB88DRAFT_182218</name>
</gene>
<dbReference type="PANTHER" id="PTHR45947">
    <property type="entry name" value="SULFOQUINOVOSYL TRANSFERASE SQD2"/>
    <property type="match status" value="1"/>
</dbReference>
<dbReference type="InterPro" id="IPR028098">
    <property type="entry name" value="Glyco_trans_4-like_N"/>
</dbReference>
<comment type="caution">
    <text evidence="5">The sequence shown here is derived from an EMBL/GenBank/DDBJ whole genome shotgun (WGS) entry which is preliminary data.</text>
</comment>
<organism evidence="5 6">
    <name type="scientific">Papiliotrema laurentii</name>
    <name type="common">Cryptococcus laurentii</name>
    <dbReference type="NCBI Taxonomy" id="5418"/>
    <lineage>
        <taxon>Eukaryota</taxon>
        <taxon>Fungi</taxon>
        <taxon>Dikarya</taxon>
        <taxon>Basidiomycota</taxon>
        <taxon>Agaricomycotina</taxon>
        <taxon>Tremellomycetes</taxon>
        <taxon>Tremellales</taxon>
        <taxon>Rhynchogastremaceae</taxon>
        <taxon>Papiliotrema</taxon>
    </lineage>
</organism>
<evidence type="ECO:0000256" key="2">
    <source>
        <dbReference type="SAM" id="MobiDB-lite"/>
    </source>
</evidence>
<dbReference type="EMBL" id="JAODAN010000002">
    <property type="protein sequence ID" value="KAK1926817.1"/>
    <property type="molecule type" value="Genomic_DNA"/>
</dbReference>
<keyword evidence="1" id="KW-0808">Transferase</keyword>
<feature type="domain" description="Glycosyl transferase family 1" evidence="3">
    <location>
        <begin position="441"/>
        <end position="569"/>
    </location>
</feature>
<dbReference type="AlphaFoldDB" id="A0AAD9FVG5"/>
<dbReference type="InterPro" id="IPR001296">
    <property type="entry name" value="Glyco_trans_1"/>
</dbReference>
<dbReference type="CDD" id="cd03814">
    <property type="entry name" value="GT4-like"/>
    <property type="match status" value="1"/>
</dbReference>
<accession>A0AAD9FVG5</accession>
<evidence type="ECO:0008006" key="7">
    <source>
        <dbReference type="Google" id="ProtNLM"/>
    </source>
</evidence>
<keyword evidence="1" id="KW-0328">Glycosyltransferase</keyword>
<feature type="region of interest" description="Disordered" evidence="2">
    <location>
        <begin position="46"/>
        <end position="70"/>
    </location>
</feature>
<evidence type="ECO:0000259" key="3">
    <source>
        <dbReference type="Pfam" id="PF00534"/>
    </source>
</evidence>
<dbReference type="PANTHER" id="PTHR45947:SF3">
    <property type="entry name" value="SULFOQUINOVOSYL TRANSFERASE SQD2"/>
    <property type="match status" value="1"/>
</dbReference>
<dbReference type="Pfam" id="PF00534">
    <property type="entry name" value="Glycos_transf_1"/>
    <property type="match status" value="1"/>
</dbReference>
<keyword evidence="6" id="KW-1185">Reference proteome</keyword>
<name>A0AAD9FVG5_PAPLA</name>
<reference evidence="5" key="1">
    <citation type="submission" date="2023-02" db="EMBL/GenBank/DDBJ databases">
        <title>Identification and recombinant expression of a fungal hydrolase from Papiliotrema laurentii that hydrolyzes apple cutin and clears colloidal polyester polyurethane.</title>
        <authorList>
            <consortium name="DOE Joint Genome Institute"/>
            <person name="Roman V.A."/>
            <person name="Bojanowski C."/>
            <person name="Crable B.R."/>
            <person name="Wagner D.N."/>
            <person name="Hung C.S."/>
            <person name="Nadeau L.J."/>
            <person name="Schratz L."/>
            <person name="Haridas S."/>
            <person name="Pangilinan J."/>
            <person name="Lipzen A."/>
            <person name="Na H."/>
            <person name="Yan M."/>
            <person name="Ng V."/>
            <person name="Grigoriev I.V."/>
            <person name="Spatafora J.W."/>
            <person name="Barlow D."/>
            <person name="Biffinger J."/>
            <person name="Kelley-Loughnane N."/>
            <person name="Varaljay V.A."/>
            <person name="Crookes-Goodson W.J."/>
        </authorList>
    </citation>
    <scope>NUCLEOTIDE SEQUENCE</scope>
    <source>
        <strain evidence="5">5307AH</strain>
    </source>
</reference>
<evidence type="ECO:0000259" key="4">
    <source>
        <dbReference type="Pfam" id="PF13439"/>
    </source>
</evidence>
<protein>
    <recommendedName>
        <fullName evidence="7">Glycosyltransferase family 4 protein</fullName>
    </recommendedName>
</protein>
<evidence type="ECO:0000313" key="6">
    <source>
        <dbReference type="Proteomes" id="UP001182556"/>
    </source>
</evidence>
<feature type="domain" description="Glycosyltransferase subfamily 4-like N-terminal" evidence="4">
    <location>
        <begin position="149"/>
        <end position="330"/>
    </location>
</feature>
<evidence type="ECO:0000313" key="5">
    <source>
        <dbReference type="EMBL" id="KAK1926817.1"/>
    </source>
</evidence>
<dbReference type="Gene3D" id="3.40.50.2000">
    <property type="entry name" value="Glycogen Phosphorylase B"/>
    <property type="match status" value="2"/>
</dbReference>
<sequence>MTTRRRLSTKDVEPVGLVLGGRRSIAVMSKDDVSSYQGYMLTPPLTPSTPSVSSPLRISTTPRDAFEPSEPETFALPPPMSPSDFGLTQADAGLSLEEKKRLEDEAAKYAWKEGMSREEKEARTRWLARGRGRKGLRIVIVTENFLPKVDGVTRTLARLLEHLTKEGHQCMLLGPGSGMESYAGHPLVGTLGVPLVVYPGLKLNFLRPRFLRTIKEFQPDVVHFVDPIWLGAQTLIAMELGWAGEQWVTADGPALGSGINGPIVASYHTNLATYATLFGMPWLEPLLWKFQQWLYSKTLITLCPSPSTKAMLHSNDFLKVNLWPRGVDLSQFSPSKRSSALRAEWGVGKAPTPSTPVVYMEPLHVAKHASKLPTIEEEMGVHFQGRKASLPLTPPESPAVGPDEAGAGIDEILSLSPISTALDALRYEPSAPSTDTPELPERVVLLFVGRISWEKNIHLLLAAYEHLPQILPAGELVPKLVFVGDGPARAELQGICKSKGWDAVFMGQRVGEDLARCFASADAFAFPSFTETFGQVVLEALASGLPVIGLDAEGTRDLVQPLQTGLLLSLPPSTTSWPQALKSTGSSTFREASRSYADLLRQIVVDHGLRAQMGKQASTEGIQGFTWWDAMEKCVDGYRESIRMTLPGTSQGGDEAGIEMDAQEKAIGSTTKISTVNRVVSRTLAHRDAKRPDTRETIWHLKTLLKLVIMLGLVWAACKHHLAQPSAHSSPSSPISA</sequence>
<proteinExistence type="predicted"/>
<dbReference type="SUPFAM" id="SSF53756">
    <property type="entry name" value="UDP-Glycosyltransferase/glycogen phosphorylase"/>
    <property type="match status" value="2"/>
</dbReference>
<dbReference type="GO" id="GO:0016757">
    <property type="term" value="F:glycosyltransferase activity"/>
    <property type="evidence" value="ECO:0007669"/>
    <property type="project" value="UniProtKB-KW"/>
</dbReference>
<dbReference type="Proteomes" id="UP001182556">
    <property type="component" value="Unassembled WGS sequence"/>
</dbReference>
<evidence type="ECO:0000256" key="1">
    <source>
        <dbReference type="ARBA" id="ARBA00022676"/>
    </source>
</evidence>
<dbReference type="InterPro" id="IPR050194">
    <property type="entry name" value="Glycosyltransferase_grp1"/>
</dbReference>
<dbReference type="Pfam" id="PF13439">
    <property type="entry name" value="Glyco_transf_4"/>
    <property type="match status" value="1"/>
</dbReference>